<reference evidence="1" key="1">
    <citation type="submission" date="2021-01" db="EMBL/GenBank/DDBJ databases">
        <authorList>
            <person name="Corre E."/>
            <person name="Pelletier E."/>
            <person name="Niang G."/>
            <person name="Scheremetjew M."/>
            <person name="Finn R."/>
            <person name="Kale V."/>
            <person name="Holt S."/>
            <person name="Cochrane G."/>
            <person name="Meng A."/>
            <person name="Brown T."/>
            <person name="Cohen L."/>
        </authorList>
    </citation>
    <scope>NUCLEOTIDE SEQUENCE</scope>
    <source>
        <strain evidence="1">379</strain>
    </source>
</reference>
<sequence>MGGAATSVATPAAEARSGLSLLTTMQWFYGPTWGNTLQICPERAALSRRKPCVKWVNVHARQLELLEVLRRNVLHAAVSDLHLLVAEAPPVEALLSRLRWYEKRKHMLHVVGIAERPSFRTYLAYASRHLVGRTVVFLNQDVYLMPEGRWAELATSGLPARHTYFLSRYHRRTDYDVRRSAEAASSLGLLNLTDAGAPADGGQLQGRRLQGRRLQGKSRLLQGKGKLFAKPAAWGQRTCDMSGPSYGVWRRTLCSKINFGSYDAYVFSLASPLSEAHLSLFDFPQNAWGGENVLLYIFTRALGYSASNPCLDLAVNHAHCQLPSSFGPRLWGDARQAKGTVTRAVQAKMRAMGLEVDLTPKAVGDLTLNVTGLGTPSSA</sequence>
<dbReference type="PANTHER" id="PTHR40743">
    <property type="entry name" value="NUCLEOTIDE-DIPHOSPHO-SUGAR TRANSFERASE CONTAINING PROTEIN"/>
    <property type="match status" value="1"/>
</dbReference>
<evidence type="ECO:0000313" key="1">
    <source>
        <dbReference type="EMBL" id="CAE0556448.1"/>
    </source>
</evidence>
<dbReference type="PANTHER" id="PTHR40743:SF1">
    <property type="entry name" value="POSSIBLE GLYCOSYLTRANSFERASE"/>
    <property type="match status" value="1"/>
</dbReference>
<accession>A0A6U8KRP0</accession>
<name>A0A6U8KRP0_EMIHU</name>
<gene>
    <name evidence="1" type="ORF">EHUX00137_LOCUS21811</name>
</gene>
<dbReference type="AlphaFoldDB" id="A0A6U8KRP0"/>
<proteinExistence type="predicted"/>
<organism evidence="1">
    <name type="scientific">Emiliania huxleyi</name>
    <name type="common">Coccolithophore</name>
    <name type="synonym">Pontosphaera huxleyi</name>
    <dbReference type="NCBI Taxonomy" id="2903"/>
    <lineage>
        <taxon>Eukaryota</taxon>
        <taxon>Haptista</taxon>
        <taxon>Haptophyta</taxon>
        <taxon>Prymnesiophyceae</taxon>
        <taxon>Isochrysidales</taxon>
        <taxon>Noelaerhabdaceae</taxon>
        <taxon>Emiliania</taxon>
    </lineage>
</organism>
<protein>
    <submittedName>
        <fullName evidence="1">Uncharacterized protein</fullName>
    </submittedName>
</protein>
<dbReference type="EMBL" id="HBIR01028235">
    <property type="protein sequence ID" value="CAE0556448.1"/>
    <property type="molecule type" value="Transcribed_RNA"/>
</dbReference>